<evidence type="ECO:0000313" key="3">
    <source>
        <dbReference type="Proteomes" id="UP001285441"/>
    </source>
</evidence>
<gene>
    <name evidence="2" type="ORF">B0H63DRAFT_29461</name>
</gene>
<reference evidence="2" key="2">
    <citation type="submission" date="2023-06" db="EMBL/GenBank/DDBJ databases">
        <authorList>
            <consortium name="Lawrence Berkeley National Laboratory"/>
            <person name="Haridas S."/>
            <person name="Hensen N."/>
            <person name="Bonometti L."/>
            <person name="Westerberg I."/>
            <person name="Brannstrom I.O."/>
            <person name="Guillou S."/>
            <person name="Cros-Aarteil S."/>
            <person name="Calhoun S."/>
            <person name="Kuo A."/>
            <person name="Mondo S."/>
            <person name="Pangilinan J."/>
            <person name="Riley R."/>
            <person name="LaButti K."/>
            <person name="Andreopoulos B."/>
            <person name="Lipzen A."/>
            <person name="Chen C."/>
            <person name="Yanf M."/>
            <person name="Daum C."/>
            <person name="Ng V."/>
            <person name="Clum A."/>
            <person name="Steindorff A."/>
            <person name="Ohm R."/>
            <person name="Martin F."/>
            <person name="Silar P."/>
            <person name="Natvig D."/>
            <person name="Lalanne C."/>
            <person name="Gautier V."/>
            <person name="Ament-velasquez S.L."/>
            <person name="Kruys A."/>
            <person name="Hutchinson M.I."/>
            <person name="Powell A.J."/>
            <person name="Barry K."/>
            <person name="Miller A.N."/>
            <person name="Grigoriev I.V."/>
            <person name="Debuchy R."/>
            <person name="Gladieux P."/>
            <person name="Thoren M.H."/>
            <person name="Johannesson H."/>
        </authorList>
    </citation>
    <scope>NUCLEOTIDE SEQUENCE</scope>
    <source>
        <strain evidence="2">CBS 232.78</strain>
    </source>
</reference>
<feature type="region of interest" description="Disordered" evidence="1">
    <location>
        <begin position="69"/>
        <end position="89"/>
    </location>
</feature>
<accession>A0AAE0P5S6</accession>
<dbReference type="AlphaFoldDB" id="A0AAE0P5S6"/>
<name>A0AAE0P5S6_9PEZI</name>
<dbReference type="EMBL" id="JAULSW010000001">
    <property type="protein sequence ID" value="KAK3393824.1"/>
    <property type="molecule type" value="Genomic_DNA"/>
</dbReference>
<sequence length="218" mass="24447">MLRRGALPRSCCPKWVVDGDDGLSTNCRQLGELGRVFGDLTRLFFFWSCRGSSRVWQLTAAGCLLAPQRDNAPDKASRRQAERTRDGAKFGSRGFPCNYALSRFGHRRRAEARTSWERGRELMDLTHRRTGICRDEMDGRSCRATSGTAAQRSPLALSSGLPGLPLGYGLFNTCALGTVGILRREWTTHFSATGRGKWAVLLTRSVARLQSRTFFWLR</sequence>
<proteinExistence type="predicted"/>
<reference evidence="2" key="1">
    <citation type="journal article" date="2023" name="Mol. Phylogenet. Evol.">
        <title>Genome-scale phylogeny and comparative genomics of the fungal order Sordariales.</title>
        <authorList>
            <person name="Hensen N."/>
            <person name="Bonometti L."/>
            <person name="Westerberg I."/>
            <person name="Brannstrom I.O."/>
            <person name="Guillou S."/>
            <person name="Cros-Aarteil S."/>
            <person name="Calhoun S."/>
            <person name="Haridas S."/>
            <person name="Kuo A."/>
            <person name="Mondo S."/>
            <person name="Pangilinan J."/>
            <person name="Riley R."/>
            <person name="LaButti K."/>
            <person name="Andreopoulos B."/>
            <person name="Lipzen A."/>
            <person name="Chen C."/>
            <person name="Yan M."/>
            <person name="Daum C."/>
            <person name="Ng V."/>
            <person name="Clum A."/>
            <person name="Steindorff A."/>
            <person name="Ohm R.A."/>
            <person name="Martin F."/>
            <person name="Silar P."/>
            <person name="Natvig D.O."/>
            <person name="Lalanne C."/>
            <person name="Gautier V."/>
            <person name="Ament-Velasquez S.L."/>
            <person name="Kruys A."/>
            <person name="Hutchinson M.I."/>
            <person name="Powell A.J."/>
            <person name="Barry K."/>
            <person name="Miller A.N."/>
            <person name="Grigoriev I.V."/>
            <person name="Debuchy R."/>
            <person name="Gladieux P."/>
            <person name="Hiltunen Thoren M."/>
            <person name="Johannesson H."/>
        </authorList>
    </citation>
    <scope>NUCLEOTIDE SEQUENCE</scope>
    <source>
        <strain evidence="2">CBS 232.78</strain>
    </source>
</reference>
<protein>
    <submittedName>
        <fullName evidence="2">Uncharacterized protein</fullName>
    </submittedName>
</protein>
<evidence type="ECO:0000313" key="2">
    <source>
        <dbReference type="EMBL" id="KAK3393824.1"/>
    </source>
</evidence>
<feature type="compositionally biased region" description="Basic and acidic residues" evidence="1">
    <location>
        <begin position="71"/>
        <end position="88"/>
    </location>
</feature>
<keyword evidence="3" id="KW-1185">Reference proteome</keyword>
<dbReference type="Proteomes" id="UP001285441">
    <property type="component" value="Unassembled WGS sequence"/>
</dbReference>
<comment type="caution">
    <text evidence="2">The sequence shown here is derived from an EMBL/GenBank/DDBJ whole genome shotgun (WGS) entry which is preliminary data.</text>
</comment>
<evidence type="ECO:0000256" key="1">
    <source>
        <dbReference type="SAM" id="MobiDB-lite"/>
    </source>
</evidence>
<organism evidence="2 3">
    <name type="scientific">Podospora didyma</name>
    <dbReference type="NCBI Taxonomy" id="330526"/>
    <lineage>
        <taxon>Eukaryota</taxon>
        <taxon>Fungi</taxon>
        <taxon>Dikarya</taxon>
        <taxon>Ascomycota</taxon>
        <taxon>Pezizomycotina</taxon>
        <taxon>Sordariomycetes</taxon>
        <taxon>Sordariomycetidae</taxon>
        <taxon>Sordariales</taxon>
        <taxon>Podosporaceae</taxon>
        <taxon>Podospora</taxon>
    </lineage>
</organism>